<proteinExistence type="predicted"/>
<dbReference type="AlphaFoldDB" id="A0A6M3IXM7"/>
<sequence>MSKGSLTSLVLSRYPNEVFIETGTFNGDAVREALLCSFNEIHSIEIHRPFYENCVVMFKNEPRVKLHLGDSSDCLWDVIKDIDVPITFWLDGHIEVGVPHGKKPIPVLDELNAIGRHHIKMHTILVDDRRVMGTDVWFGLSEEQVIEGIIKINKNYQMSYENSCNAPNDILVARMC</sequence>
<evidence type="ECO:0000313" key="1">
    <source>
        <dbReference type="EMBL" id="QJA61382.1"/>
    </source>
</evidence>
<gene>
    <name evidence="1" type="ORF">MM415B00949_0006</name>
</gene>
<dbReference type="EMBL" id="MT141440">
    <property type="protein sequence ID" value="QJA61382.1"/>
    <property type="molecule type" value="Genomic_DNA"/>
</dbReference>
<reference evidence="1" key="1">
    <citation type="submission" date="2020-03" db="EMBL/GenBank/DDBJ databases">
        <title>The deep terrestrial virosphere.</title>
        <authorList>
            <person name="Holmfeldt K."/>
            <person name="Nilsson E."/>
            <person name="Simone D."/>
            <person name="Lopez-Fernandez M."/>
            <person name="Wu X."/>
            <person name="de Brujin I."/>
            <person name="Lundin D."/>
            <person name="Andersson A."/>
            <person name="Bertilsson S."/>
            <person name="Dopson M."/>
        </authorList>
    </citation>
    <scope>NUCLEOTIDE SEQUENCE</scope>
    <source>
        <strain evidence="1">MM415B00949</strain>
    </source>
</reference>
<dbReference type="GO" id="GO:0008168">
    <property type="term" value="F:methyltransferase activity"/>
    <property type="evidence" value="ECO:0007669"/>
    <property type="project" value="UniProtKB-KW"/>
</dbReference>
<name>A0A6M3IXM7_9ZZZZ</name>
<protein>
    <submittedName>
        <fullName evidence="1">Putative methyltransferase</fullName>
    </submittedName>
</protein>
<keyword evidence="1" id="KW-0489">Methyltransferase</keyword>
<organism evidence="1">
    <name type="scientific">viral metagenome</name>
    <dbReference type="NCBI Taxonomy" id="1070528"/>
    <lineage>
        <taxon>unclassified sequences</taxon>
        <taxon>metagenomes</taxon>
        <taxon>organismal metagenomes</taxon>
    </lineage>
</organism>
<keyword evidence="1" id="KW-0808">Transferase</keyword>
<dbReference type="GO" id="GO:0032259">
    <property type="term" value="P:methylation"/>
    <property type="evidence" value="ECO:0007669"/>
    <property type="project" value="UniProtKB-KW"/>
</dbReference>
<accession>A0A6M3IXM7</accession>